<feature type="region of interest" description="Disordered" evidence="1">
    <location>
        <begin position="78"/>
        <end position="97"/>
    </location>
</feature>
<dbReference type="Proteomes" id="UP000750197">
    <property type="component" value="Unassembled WGS sequence"/>
</dbReference>
<dbReference type="Gene3D" id="3.30.70.260">
    <property type="match status" value="1"/>
</dbReference>
<dbReference type="Proteomes" id="UP000716004">
    <property type="component" value="Unassembled WGS sequence"/>
</dbReference>
<name>A0A8J7YU25_9ARCH</name>
<dbReference type="InterPro" id="IPR045865">
    <property type="entry name" value="ACT-like_dom_sf"/>
</dbReference>
<dbReference type="AlphaFoldDB" id="A0A8J7YU25"/>
<accession>A0A8J7YU25</accession>
<comment type="caution">
    <text evidence="2">The sequence shown here is derived from an EMBL/GenBank/DDBJ whole genome shotgun (WGS) entry which is preliminary data.</text>
</comment>
<dbReference type="EMBL" id="JAGVSJ010000016">
    <property type="protein sequence ID" value="MBX8632170.1"/>
    <property type="molecule type" value="Genomic_DNA"/>
</dbReference>
<evidence type="ECO:0000256" key="1">
    <source>
        <dbReference type="SAM" id="MobiDB-lite"/>
    </source>
</evidence>
<evidence type="ECO:0000313" key="3">
    <source>
        <dbReference type="EMBL" id="MBX8643960.1"/>
    </source>
</evidence>
<dbReference type="SUPFAM" id="SSF55021">
    <property type="entry name" value="ACT-like"/>
    <property type="match status" value="1"/>
</dbReference>
<gene>
    <name evidence="2" type="ORF">J9259_06610</name>
    <name evidence="3" type="ORF">KIY12_04465</name>
</gene>
<reference evidence="2" key="1">
    <citation type="submission" date="2021-04" db="EMBL/GenBank/DDBJ databases">
        <title>Genomic insights into ecological role and evolution of a novel Thermoplasmata order Candidatus Sysuiplasmatales.</title>
        <authorList>
            <person name="Yuan Y."/>
        </authorList>
    </citation>
    <scope>NUCLEOTIDE SEQUENCE</scope>
    <source>
        <strain evidence="3">TUT19-bin139</strain>
        <strain evidence="2">YP2-bin.285</strain>
    </source>
</reference>
<proteinExistence type="predicted"/>
<evidence type="ECO:0000313" key="2">
    <source>
        <dbReference type="EMBL" id="MBX8632170.1"/>
    </source>
</evidence>
<organism evidence="2 4">
    <name type="scientific">Candidatus Sysuiplasma superficiale</name>
    <dbReference type="NCBI Taxonomy" id="2823368"/>
    <lineage>
        <taxon>Archaea</taxon>
        <taxon>Methanobacteriati</taxon>
        <taxon>Thermoplasmatota</taxon>
        <taxon>Thermoplasmata</taxon>
        <taxon>Candidatus Sysuiplasmatales</taxon>
        <taxon>Candidatus Sysuiplasmataceae</taxon>
        <taxon>Candidatus Sysuiplasma</taxon>
    </lineage>
</organism>
<dbReference type="EMBL" id="JAHEAC010000030">
    <property type="protein sequence ID" value="MBX8643960.1"/>
    <property type="molecule type" value="Genomic_DNA"/>
</dbReference>
<evidence type="ECO:0000313" key="4">
    <source>
        <dbReference type="Proteomes" id="UP000716004"/>
    </source>
</evidence>
<protein>
    <submittedName>
        <fullName evidence="2">Uncharacterized protein</fullName>
    </submittedName>
</protein>
<sequence length="97" mass="10973">MTARLKVSADDQEGVLQRVIFEFSRRNIRIERLSFSAESGIELEVVTDRDAEAARLVKSVRRIWGVREAELELRPAMQQDAKIPATEGSLNPHELLG</sequence>